<evidence type="ECO:0000313" key="3">
    <source>
        <dbReference type="Proteomes" id="UP000244201"/>
    </source>
</evidence>
<proteinExistence type="predicted"/>
<dbReference type="KEGG" id="slk:SLUN_19255"/>
<feature type="region of interest" description="Disordered" evidence="1">
    <location>
        <begin position="62"/>
        <end position="85"/>
    </location>
</feature>
<evidence type="ECO:0000313" key="2">
    <source>
        <dbReference type="EMBL" id="AVZ77546.1"/>
    </source>
</evidence>
<protein>
    <submittedName>
        <fullName evidence="2">Uncharacterized protein</fullName>
    </submittedName>
</protein>
<accession>A0A2R4TEI9</accession>
<reference evidence="2 3" key="1">
    <citation type="submission" date="2018-01" db="EMBL/GenBank/DDBJ databases">
        <title>Complete genome sequence of Streptomyces lunaelactis MM109T, a Ferroverdin A producer isolated from cave moonmilk deposits.</title>
        <authorList>
            <person name="Naome A."/>
            <person name="Martinet L."/>
            <person name="Maciejewska M."/>
            <person name="Anderssen S."/>
            <person name="Adam D."/>
            <person name="Tenconi E."/>
            <person name="Deflandre B."/>
            <person name="Arguelles-Arias A."/>
            <person name="Calusinska M."/>
            <person name="Copieters W."/>
            <person name="Karim L."/>
            <person name="Hanikenne M."/>
            <person name="Baurain D."/>
            <person name="van Wezel G."/>
            <person name="Smargiasso N."/>
            <person name="de Pauw E."/>
            <person name="Delfosse P."/>
            <person name="Rigali S."/>
        </authorList>
    </citation>
    <scope>NUCLEOTIDE SEQUENCE [LARGE SCALE GENOMIC DNA]</scope>
    <source>
        <strain evidence="2 3">MM109</strain>
    </source>
</reference>
<organism evidence="2 3">
    <name type="scientific">Streptomyces lunaelactis</name>
    <dbReference type="NCBI Taxonomy" id="1535768"/>
    <lineage>
        <taxon>Bacteria</taxon>
        <taxon>Bacillati</taxon>
        <taxon>Actinomycetota</taxon>
        <taxon>Actinomycetes</taxon>
        <taxon>Kitasatosporales</taxon>
        <taxon>Streptomycetaceae</taxon>
        <taxon>Streptomyces</taxon>
    </lineage>
</organism>
<dbReference type="AlphaFoldDB" id="A0A2R4TEI9"/>
<name>A0A2R4TEI9_9ACTN</name>
<dbReference type="Proteomes" id="UP000244201">
    <property type="component" value="Chromosome"/>
</dbReference>
<evidence type="ECO:0000256" key="1">
    <source>
        <dbReference type="SAM" id="MobiDB-lite"/>
    </source>
</evidence>
<keyword evidence="3" id="KW-1185">Reference proteome</keyword>
<gene>
    <name evidence="2" type="ORF">SLUN_19255</name>
</gene>
<sequence>MAGTWADGQESGTPAALEIGTMAVDTKRNKVGWVMGHVGPRVQLRPLESGREWDVEPQDIREASGDEALSARVAETNRRSQSRGF</sequence>
<dbReference type="EMBL" id="CP026304">
    <property type="protein sequence ID" value="AVZ77546.1"/>
    <property type="molecule type" value="Genomic_DNA"/>
</dbReference>